<dbReference type="InterPro" id="IPR003781">
    <property type="entry name" value="CoA-bd"/>
</dbReference>
<evidence type="ECO:0000256" key="4">
    <source>
        <dbReference type="PROSITE-ProRule" id="PRU00409"/>
    </source>
</evidence>
<accession>A0ABR8EIQ2</accession>
<dbReference type="PROSITE" id="PS50975">
    <property type="entry name" value="ATP_GRASP"/>
    <property type="match status" value="1"/>
</dbReference>
<dbReference type="InterPro" id="IPR016102">
    <property type="entry name" value="Succinyl-CoA_synth-like"/>
</dbReference>
<dbReference type="PANTHER" id="PTHR43334:SF1">
    <property type="entry name" value="3-HYDROXYPROPIONATE--COA LIGASE [ADP-FORMING]"/>
    <property type="match status" value="1"/>
</dbReference>
<dbReference type="SUPFAM" id="SSF56059">
    <property type="entry name" value="Glutathione synthetase ATP-binding domain-like"/>
    <property type="match status" value="1"/>
</dbReference>
<dbReference type="PANTHER" id="PTHR43334">
    <property type="entry name" value="ACETATE--COA LIGASE [ADP-FORMING]"/>
    <property type="match status" value="1"/>
</dbReference>
<dbReference type="Pfam" id="PF13302">
    <property type="entry name" value="Acetyltransf_3"/>
    <property type="match status" value="1"/>
</dbReference>
<gene>
    <name evidence="7" type="ORF">H6G72_21395</name>
</gene>
<proteinExistence type="predicted"/>
<feature type="domain" description="ATP-grasp" evidence="5">
    <location>
        <begin position="519"/>
        <end position="555"/>
    </location>
</feature>
<dbReference type="Gene3D" id="3.40.50.261">
    <property type="entry name" value="Succinyl-CoA synthetase domains"/>
    <property type="match status" value="2"/>
</dbReference>
<dbReference type="InterPro" id="IPR036291">
    <property type="entry name" value="NAD(P)-bd_dom_sf"/>
</dbReference>
<dbReference type="Pfam" id="PF13607">
    <property type="entry name" value="Succ_CoA_lig"/>
    <property type="match status" value="1"/>
</dbReference>
<dbReference type="Gene3D" id="3.40.50.720">
    <property type="entry name" value="NAD(P)-binding Rossmann-like Domain"/>
    <property type="match status" value="1"/>
</dbReference>
<dbReference type="Pfam" id="PF19045">
    <property type="entry name" value="Ligase_CoA_2"/>
    <property type="match status" value="1"/>
</dbReference>
<dbReference type="EMBL" id="JACJSK010000036">
    <property type="protein sequence ID" value="MBD2546352.1"/>
    <property type="molecule type" value="Genomic_DNA"/>
</dbReference>
<evidence type="ECO:0000256" key="3">
    <source>
        <dbReference type="ARBA" id="ARBA00022840"/>
    </source>
</evidence>
<name>A0ABR8EIQ2_9CYAN</name>
<dbReference type="Pfam" id="PF13549">
    <property type="entry name" value="ATP-grasp_5"/>
    <property type="match status" value="1"/>
</dbReference>
<evidence type="ECO:0000256" key="2">
    <source>
        <dbReference type="ARBA" id="ARBA00022741"/>
    </source>
</evidence>
<dbReference type="Gene3D" id="3.30.470.20">
    <property type="entry name" value="ATP-grasp fold, B domain"/>
    <property type="match status" value="1"/>
</dbReference>
<evidence type="ECO:0000313" key="7">
    <source>
        <dbReference type="EMBL" id="MBD2546352.1"/>
    </source>
</evidence>
<dbReference type="PROSITE" id="PS51186">
    <property type="entry name" value="GNAT"/>
    <property type="match status" value="1"/>
</dbReference>
<dbReference type="InterPro" id="IPR013815">
    <property type="entry name" value="ATP_grasp_subdomain_1"/>
</dbReference>
<dbReference type="Gene3D" id="3.40.630.30">
    <property type="match status" value="1"/>
</dbReference>
<dbReference type="CDD" id="cd04301">
    <property type="entry name" value="NAT_SF"/>
    <property type="match status" value="1"/>
</dbReference>
<evidence type="ECO:0000313" key="8">
    <source>
        <dbReference type="Proteomes" id="UP000641954"/>
    </source>
</evidence>
<dbReference type="InterPro" id="IPR000182">
    <property type="entry name" value="GNAT_dom"/>
</dbReference>
<sequence length="922" mass="100785">MEILKMATADPAHNILGYEKQPLDAIFAPKTVAVIGATETPDSVGRTVMWNLLSSPFGGTIFPVNPKRKNVLGIKAYPNISAVPEQVDLVIIATPAPTIPGIINECVAAGVKGAIIISAGFKEIGDQGVKLEQQILANARRGNLRIIGPNCLGVMNPLIGLNATFASTIARPGNVGFISQSGALCTSILDWSLQENFGFSAFISIGSMLDLDWGDLIYYLGDDPRTSSIVIYMESVGNARSFLSAAREVALSKPIIVIKAGRTEAAAKAAASHTGALTGSDEVLNAAFRRCGVLRVYHIAHLFSMAELLAKQDRPTGQRLTIITNAGGPGVLTTDTLISEDGALAELSPETIASLNKILPTHWSHNNPIDILGDADPDRYAKTLEIAAQDPNSDGLLVILTPQAMTDPTQTAETLKQCVQKLTGSAKRKPVLASWMGGAEVSAGTKILNQANIPTFPYPDTAVRIFNYMWQYSYNLKGIYDTPSLAQNAEEYPSCDRAAAIIQKAQAAGRFLLTEFESKQLLATYDIPIVETRLATSEAEAVEMAEQMGYPVVLKIFSETITHKTDVGGVRLDLVDAEEVQHAYRAIETSVTEKVGAEHFQGVTVQRMIKLKDSYELILGSSLDPQFGPVMLFGSGGQLVEVFKDRALGLPPLNSTLARRMMEQTKIYKALQGVRGRKPVDLKALEGLMVQFSQLIVEHPLIKEIDINPLLVSEAGLVALDARVLLHDLDITEDQIPKPAIRPYPNQYITKITLKNGQEVKIRPIRPEDEPMVQKFHETLSERSLYLRYAQILKTSRLFAHQRLSRICCIDYDREIALIGVRRHPETQEPEILGISRLSKLHSNKEEAEFAVLVSDPFQGQGLGTEFLRQLISIGRAENLSVIRAEILRHNFVMQHIGKKLGFLIQRVPGEPMLSAELSLTS</sequence>
<dbReference type="Pfam" id="PF13380">
    <property type="entry name" value="CoA_binding_2"/>
    <property type="match status" value="1"/>
</dbReference>
<organism evidence="7 8">
    <name type="scientific">Planktothricoides raciborskii FACHB-1370</name>
    <dbReference type="NCBI Taxonomy" id="2949576"/>
    <lineage>
        <taxon>Bacteria</taxon>
        <taxon>Bacillati</taxon>
        <taxon>Cyanobacteriota</taxon>
        <taxon>Cyanophyceae</taxon>
        <taxon>Oscillatoriophycideae</taxon>
        <taxon>Oscillatoriales</taxon>
        <taxon>Oscillatoriaceae</taxon>
        <taxon>Planktothricoides</taxon>
    </lineage>
</organism>
<evidence type="ECO:0000259" key="6">
    <source>
        <dbReference type="PROSITE" id="PS51186"/>
    </source>
</evidence>
<feature type="domain" description="N-acetyltransferase" evidence="6">
    <location>
        <begin position="760"/>
        <end position="921"/>
    </location>
</feature>
<dbReference type="InterPro" id="IPR011761">
    <property type="entry name" value="ATP-grasp"/>
</dbReference>
<dbReference type="InterPro" id="IPR051538">
    <property type="entry name" value="Acyl-CoA_Synth/Transferase"/>
</dbReference>
<protein>
    <submittedName>
        <fullName evidence="7">Bifunctional acetate--CoA ligase family protein/GNAT family N-acetyltransferase</fullName>
    </submittedName>
</protein>
<keyword evidence="8" id="KW-1185">Reference proteome</keyword>
<keyword evidence="3 4" id="KW-0067">ATP-binding</keyword>
<keyword evidence="1 7" id="KW-0436">Ligase</keyword>
<keyword evidence="2 4" id="KW-0547">Nucleotide-binding</keyword>
<dbReference type="Proteomes" id="UP000641954">
    <property type="component" value="Unassembled WGS sequence"/>
</dbReference>
<dbReference type="SUPFAM" id="SSF52210">
    <property type="entry name" value="Succinyl-CoA synthetase domains"/>
    <property type="match status" value="2"/>
</dbReference>
<dbReference type="GO" id="GO:0016874">
    <property type="term" value="F:ligase activity"/>
    <property type="evidence" value="ECO:0007669"/>
    <property type="project" value="UniProtKB-KW"/>
</dbReference>
<evidence type="ECO:0000256" key="1">
    <source>
        <dbReference type="ARBA" id="ARBA00022598"/>
    </source>
</evidence>
<evidence type="ECO:0000259" key="5">
    <source>
        <dbReference type="PROSITE" id="PS50975"/>
    </source>
</evidence>
<dbReference type="InterPro" id="IPR016181">
    <property type="entry name" value="Acyl_CoA_acyltransferase"/>
</dbReference>
<reference evidence="7 8" key="1">
    <citation type="journal article" date="2020" name="ISME J.">
        <title>Comparative genomics reveals insights into cyanobacterial evolution and habitat adaptation.</title>
        <authorList>
            <person name="Chen M.Y."/>
            <person name="Teng W.K."/>
            <person name="Zhao L."/>
            <person name="Hu C.X."/>
            <person name="Zhou Y.K."/>
            <person name="Han B.P."/>
            <person name="Song L.R."/>
            <person name="Shu W.S."/>
        </authorList>
    </citation>
    <scope>NUCLEOTIDE SEQUENCE [LARGE SCALE GENOMIC DNA]</scope>
    <source>
        <strain evidence="7 8">FACHB-1370</strain>
    </source>
</reference>
<dbReference type="SUPFAM" id="SSF51735">
    <property type="entry name" value="NAD(P)-binding Rossmann-fold domains"/>
    <property type="match status" value="1"/>
</dbReference>
<comment type="caution">
    <text evidence="7">The sequence shown here is derived from an EMBL/GenBank/DDBJ whole genome shotgun (WGS) entry which is preliminary data.</text>
</comment>
<dbReference type="SMART" id="SM00881">
    <property type="entry name" value="CoA_binding"/>
    <property type="match status" value="1"/>
</dbReference>
<dbReference type="Gene3D" id="3.30.1490.20">
    <property type="entry name" value="ATP-grasp fold, A domain"/>
    <property type="match status" value="1"/>
</dbReference>
<dbReference type="RefSeq" id="WP_054465963.1">
    <property type="nucleotide sequence ID" value="NZ_JACJSK010000036.1"/>
</dbReference>
<dbReference type="InterPro" id="IPR043938">
    <property type="entry name" value="Ligase_CoA_dom"/>
</dbReference>
<dbReference type="SUPFAM" id="SSF55729">
    <property type="entry name" value="Acyl-CoA N-acyltransferases (Nat)"/>
    <property type="match status" value="1"/>
</dbReference>
<dbReference type="InterPro" id="IPR032875">
    <property type="entry name" value="Succ_CoA_lig_flav_dom"/>
</dbReference>